<accession>A0A4Z0GLK8</accession>
<comment type="similarity">
    <text evidence="1">Belongs to the peptidase C40 family.</text>
</comment>
<dbReference type="AlphaFoldDB" id="A0A4Z0GLK8"/>
<dbReference type="PROSITE" id="PS51935">
    <property type="entry name" value="NLPC_P60"/>
    <property type="match status" value="1"/>
</dbReference>
<proteinExistence type="inferred from homology"/>
<sequence length="147" mass="16266">MRWLRFLAVVGIAVALFASSLSQGQAHWISGSSIVSLALTHHERYIYGITDCSALTKKVYQRFGINLPRTSRQQATIGKPVSIKHLQKGDLVFFATGRKGVISHVGIYAGGGKMVDAEYNGIRQTGIFVGPTSHYWKSKYIKARRVL</sequence>
<dbReference type="InterPro" id="IPR038765">
    <property type="entry name" value="Papain-like_cys_pep_sf"/>
</dbReference>
<dbReference type="Proteomes" id="UP000298347">
    <property type="component" value="Unassembled WGS sequence"/>
</dbReference>
<evidence type="ECO:0000256" key="3">
    <source>
        <dbReference type="ARBA" id="ARBA00022801"/>
    </source>
</evidence>
<organism evidence="7 8">
    <name type="scientific">Sporolactobacillus shoreae</name>
    <dbReference type="NCBI Taxonomy" id="1465501"/>
    <lineage>
        <taxon>Bacteria</taxon>
        <taxon>Bacillati</taxon>
        <taxon>Bacillota</taxon>
        <taxon>Bacilli</taxon>
        <taxon>Bacillales</taxon>
        <taxon>Sporolactobacillaceae</taxon>
        <taxon>Sporolactobacillus</taxon>
    </lineage>
</organism>
<comment type="caution">
    <text evidence="7">The sequence shown here is derived from an EMBL/GenBank/DDBJ whole genome shotgun (WGS) entry which is preliminary data.</text>
</comment>
<name>A0A4Z0GLK8_9BACL</name>
<evidence type="ECO:0000313" key="8">
    <source>
        <dbReference type="Proteomes" id="UP000298347"/>
    </source>
</evidence>
<evidence type="ECO:0000256" key="1">
    <source>
        <dbReference type="ARBA" id="ARBA00007074"/>
    </source>
</evidence>
<keyword evidence="8" id="KW-1185">Reference proteome</keyword>
<protein>
    <submittedName>
        <fullName evidence="7">NlpC/P60 family protein</fullName>
    </submittedName>
</protein>
<dbReference type="SUPFAM" id="SSF54001">
    <property type="entry name" value="Cysteine proteinases"/>
    <property type="match status" value="1"/>
</dbReference>
<keyword evidence="3" id="KW-0378">Hydrolase</keyword>
<evidence type="ECO:0000313" key="7">
    <source>
        <dbReference type="EMBL" id="TGA96581.1"/>
    </source>
</evidence>
<evidence type="ECO:0000256" key="2">
    <source>
        <dbReference type="ARBA" id="ARBA00022670"/>
    </source>
</evidence>
<feature type="domain" description="NlpC/P60" evidence="6">
    <location>
        <begin position="15"/>
        <end position="147"/>
    </location>
</feature>
<dbReference type="PANTHER" id="PTHR47053">
    <property type="entry name" value="MUREIN DD-ENDOPEPTIDASE MEPH-RELATED"/>
    <property type="match status" value="1"/>
</dbReference>
<dbReference type="EMBL" id="SRJD01000022">
    <property type="protein sequence ID" value="TGA96581.1"/>
    <property type="molecule type" value="Genomic_DNA"/>
</dbReference>
<dbReference type="OrthoDB" id="9813368at2"/>
<evidence type="ECO:0000259" key="6">
    <source>
        <dbReference type="PROSITE" id="PS51935"/>
    </source>
</evidence>
<keyword evidence="2" id="KW-0645">Protease</keyword>
<dbReference type="GO" id="GO:0008234">
    <property type="term" value="F:cysteine-type peptidase activity"/>
    <property type="evidence" value="ECO:0007669"/>
    <property type="project" value="UniProtKB-KW"/>
</dbReference>
<dbReference type="InterPro" id="IPR051202">
    <property type="entry name" value="Peptidase_C40"/>
</dbReference>
<reference evidence="7 8" key="1">
    <citation type="journal article" date="2015" name="Int. J. Syst. Evol. Microbiol.">
        <title>Sporolactobacillus shoreae sp. nov. and Sporolactobacillus spathodeae sp. nov., two spore-forming lactic acid bacteria isolated from tree barks in Thailand.</title>
        <authorList>
            <person name="Thamacharoensuk T."/>
            <person name="Kitahara M."/>
            <person name="Ohkuma M."/>
            <person name="Thongchul N."/>
            <person name="Tanasupawat S."/>
        </authorList>
    </citation>
    <scope>NUCLEOTIDE SEQUENCE [LARGE SCALE GENOMIC DNA]</scope>
    <source>
        <strain evidence="7 8">BK92</strain>
    </source>
</reference>
<dbReference type="RefSeq" id="WP_135349588.1">
    <property type="nucleotide sequence ID" value="NZ_SRJD01000022.1"/>
</dbReference>
<gene>
    <name evidence="7" type="ORF">E4665_14895</name>
</gene>
<dbReference type="Pfam" id="PF00877">
    <property type="entry name" value="NLPC_P60"/>
    <property type="match status" value="1"/>
</dbReference>
<dbReference type="Gene3D" id="3.90.1720.10">
    <property type="entry name" value="endopeptidase domain like (from Nostoc punctiforme)"/>
    <property type="match status" value="1"/>
</dbReference>
<feature type="chain" id="PRO_5021430783" evidence="5">
    <location>
        <begin position="27"/>
        <end position="147"/>
    </location>
</feature>
<evidence type="ECO:0000256" key="4">
    <source>
        <dbReference type="ARBA" id="ARBA00022807"/>
    </source>
</evidence>
<dbReference type="PANTHER" id="PTHR47053:SF1">
    <property type="entry name" value="MUREIN DD-ENDOPEPTIDASE MEPH-RELATED"/>
    <property type="match status" value="1"/>
</dbReference>
<feature type="signal peptide" evidence="5">
    <location>
        <begin position="1"/>
        <end position="26"/>
    </location>
</feature>
<keyword evidence="5" id="KW-0732">Signal</keyword>
<evidence type="ECO:0000256" key="5">
    <source>
        <dbReference type="SAM" id="SignalP"/>
    </source>
</evidence>
<dbReference type="GO" id="GO:0006508">
    <property type="term" value="P:proteolysis"/>
    <property type="evidence" value="ECO:0007669"/>
    <property type="project" value="UniProtKB-KW"/>
</dbReference>
<dbReference type="InterPro" id="IPR000064">
    <property type="entry name" value="NLP_P60_dom"/>
</dbReference>
<keyword evidence="4" id="KW-0788">Thiol protease</keyword>